<evidence type="ECO:0000313" key="1">
    <source>
        <dbReference type="EMBL" id="HJB90917.1"/>
    </source>
</evidence>
<dbReference type="Pfam" id="PF12953">
    <property type="entry name" value="DUF3842"/>
    <property type="match status" value="1"/>
</dbReference>
<evidence type="ECO:0000313" key="2">
    <source>
        <dbReference type="Proteomes" id="UP000886883"/>
    </source>
</evidence>
<proteinExistence type="predicted"/>
<sequence>MKIVLIDGQGGRIGSLLAARIRKEAFPDLELIAVGTNAAATAAMLRAGADAGATGENPVVVACRDADFILGPIGILSADSLLGEVTPAMAVAVGQSRAQKILLPVNRCSNHVVGVPELSLSELADRAVDCLRELLDGRTDGRRTQPLQSC</sequence>
<gene>
    <name evidence="1" type="ORF">H9763_05540</name>
</gene>
<accession>A0A9D2MQ89</accession>
<dbReference type="Proteomes" id="UP000886883">
    <property type="component" value="Unassembled WGS sequence"/>
</dbReference>
<reference evidence="1" key="1">
    <citation type="journal article" date="2021" name="PeerJ">
        <title>Extensive microbial diversity within the chicken gut microbiome revealed by metagenomics and culture.</title>
        <authorList>
            <person name="Gilroy R."/>
            <person name="Ravi A."/>
            <person name="Getino M."/>
            <person name="Pursley I."/>
            <person name="Horton D.L."/>
            <person name="Alikhan N.F."/>
            <person name="Baker D."/>
            <person name="Gharbi K."/>
            <person name="Hall N."/>
            <person name="Watson M."/>
            <person name="Adriaenssens E.M."/>
            <person name="Foster-Nyarko E."/>
            <person name="Jarju S."/>
            <person name="Secka A."/>
            <person name="Antonio M."/>
            <person name="Oren A."/>
            <person name="Chaudhuri R.R."/>
            <person name="La Ragione R."/>
            <person name="Hildebrand F."/>
            <person name="Pallen M.J."/>
        </authorList>
    </citation>
    <scope>NUCLEOTIDE SEQUENCE</scope>
    <source>
        <strain evidence="1">USAMLcec3-2134</strain>
    </source>
</reference>
<dbReference type="InterPro" id="IPR024208">
    <property type="entry name" value="DUF3842"/>
</dbReference>
<dbReference type="AlphaFoldDB" id="A0A9D2MQ89"/>
<name>A0A9D2MQ89_9FIRM</name>
<dbReference type="EMBL" id="DWXE01000018">
    <property type="protein sequence ID" value="HJB90917.1"/>
    <property type="molecule type" value="Genomic_DNA"/>
</dbReference>
<comment type="caution">
    <text evidence="1">The sequence shown here is derived from an EMBL/GenBank/DDBJ whole genome shotgun (WGS) entry which is preliminary data.</text>
</comment>
<organism evidence="1 2">
    <name type="scientific">Candidatus Eisenbergiella merdigallinarum</name>
    <dbReference type="NCBI Taxonomy" id="2838552"/>
    <lineage>
        <taxon>Bacteria</taxon>
        <taxon>Bacillati</taxon>
        <taxon>Bacillota</taxon>
        <taxon>Clostridia</taxon>
        <taxon>Lachnospirales</taxon>
        <taxon>Lachnospiraceae</taxon>
        <taxon>Eisenbergiella</taxon>
    </lineage>
</organism>
<reference evidence="1" key="2">
    <citation type="submission" date="2021-04" db="EMBL/GenBank/DDBJ databases">
        <authorList>
            <person name="Gilroy R."/>
        </authorList>
    </citation>
    <scope>NUCLEOTIDE SEQUENCE</scope>
    <source>
        <strain evidence="1">USAMLcec3-2134</strain>
    </source>
</reference>
<protein>
    <submittedName>
        <fullName evidence="1">DUF3842 family protein</fullName>
    </submittedName>
</protein>